<dbReference type="RefSeq" id="WP_010731366.1">
    <property type="nucleotide sequence ID" value="NZ_KB949529.1"/>
</dbReference>
<accession>A0A829F0M0</accession>
<dbReference type="Proteomes" id="UP000013897">
    <property type="component" value="Unassembled WGS sequence"/>
</dbReference>
<reference evidence="1 2" key="1">
    <citation type="submission" date="2013-02" db="EMBL/GenBank/DDBJ databases">
        <title>The Genome Sequence of Enterococcus faecium HM1072.</title>
        <authorList>
            <consortium name="The Broad Institute Genome Sequencing Platform"/>
            <consortium name="The Broad Institute Genome Sequencing Center for Infectious Disease"/>
            <person name="Earl A.M."/>
            <person name="Gilmore M.S."/>
            <person name="Lebreton F."/>
            <person name="Courvalin P."/>
            <person name="Walker B."/>
            <person name="Young S.K."/>
            <person name="Zeng Q."/>
            <person name="Gargeya S."/>
            <person name="Fitzgerald M."/>
            <person name="Haas B."/>
            <person name="Abouelleil A."/>
            <person name="Alvarado L."/>
            <person name="Arachchi H.M."/>
            <person name="Berlin A.M."/>
            <person name="Chapman S.B."/>
            <person name="Dewar J."/>
            <person name="Goldberg J."/>
            <person name="Griggs A."/>
            <person name="Gujja S."/>
            <person name="Hansen M."/>
            <person name="Howarth C."/>
            <person name="Imamovic A."/>
            <person name="Larimer J."/>
            <person name="McCowan C."/>
            <person name="Murphy C."/>
            <person name="Neiman D."/>
            <person name="Pearson M."/>
            <person name="Priest M."/>
            <person name="Roberts A."/>
            <person name="Saif S."/>
            <person name="Shea T."/>
            <person name="Sisk P."/>
            <person name="Sykes S."/>
            <person name="Wortman J."/>
            <person name="Nusbaum C."/>
            <person name="Birren B."/>
        </authorList>
    </citation>
    <scope>NUCLEOTIDE SEQUENCE [LARGE SCALE GENOMIC DNA]</scope>
    <source>
        <strain evidence="1 2">HM1072</strain>
    </source>
</reference>
<dbReference type="EMBL" id="AITY01000062">
    <property type="protein sequence ID" value="EOM19192.1"/>
    <property type="molecule type" value="Genomic_DNA"/>
</dbReference>
<protein>
    <submittedName>
        <fullName evidence="1">Uncharacterized protein</fullName>
    </submittedName>
</protein>
<proteinExistence type="predicted"/>
<evidence type="ECO:0000313" key="1">
    <source>
        <dbReference type="EMBL" id="EOM19192.1"/>
    </source>
</evidence>
<sequence length="148" mass="17424">MQWKLIENYPRQMSNQEAMKEFILRLSNFFGDIELVKSITICNDDQRCSEIVCFSNGSQFKIDLKRDSDTYEIKCLATHHHNKAYLEKLTEADYEYLCHLAMENLVRLTEIPGVKTLDQQERRENEILSFLVPKLRIITGQATENNFN</sequence>
<gene>
    <name evidence="1" type="ORF">SSM_02794</name>
</gene>
<comment type="caution">
    <text evidence="1">The sequence shown here is derived from an EMBL/GenBank/DDBJ whole genome shotgun (WGS) entry which is preliminary data.</text>
</comment>
<dbReference type="AlphaFoldDB" id="A0A829F0M0"/>
<evidence type="ECO:0000313" key="2">
    <source>
        <dbReference type="Proteomes" id="UP000013897"/>
    </source>
</evidence>
<name>A0A829F0M0_ENTFC</name>
<organism evidence="1 2">
    <name type="scientific">Enterococcus faecium EnGen0192</name>
    <dbReference type="NCBI Taxonomy" id="1157487"/>
    <lineage>
        <taxon>Bacteria</taxon>
        <taxon>Bacillati</taxon>
        <taxon>Bacillota</taxon>
        <taxon>Bacilli</taxon>
        <taxon>Lactobacillales</taxon>
        <taxon>Enterococcaceae</taxon>
        <taxon>Enterococcus</taxon>
    </lineage>
</organism>